<organism evidence="1 2">
    <name type="scientific">Elasticomyces elasticus</name>
    <dbReference type="NCBI Taxonomy" id="574655"/>
    <lineage>
        <taxon>Eukaryota</taxon>
        <taxon>Fungi</taxon>
        <taxon>Dikarya</taxon>
        <taxon>Ascomycota</taxon>
        <taxon>Pezizomycotina</taxon>
        <taxon>Dothideomycetes</taxon>
        <taxon>Dothideomycetidae</taxon>
        <taxon>Mycosphaerellales</taxon>
        <taxon>Teratosphaeriaceae</taxon>
        <taxon>Elasticomyces</taxon>
    </lineage>
</organism>
<dbReference type="Proteomes" id="UP001310594">
    <property type="component" value="Unassembled WGS sequence"/>
</dbReference>
<sequence>MDGKEFIRYEERNHYYVNVHALRAASKPFAELLGRMKPNLNIDLDAPFKGFKIFANWLKEGEVPMSSDTSLTALQDLCSAYQVGKQFEVSPHFLDEVMDSIVHAVLQTRVLEHRRTHRDGQDTGAIIKQLRTTFEQDSLGRRFLVDWLVHGDLTEASGETIWAGGLASEVKKDAALHAEVSVAMFREKLCKTSLPPWLEDGHECDYHAHVTSGLPCHSSQSY</sequence>
<evidence type="ECO:0000313" key="2">
    <source>
        <dbReference type="Proteomes" id="UP001310594"/>
    </source>
</evidence>
<name>A0AAN7VMS5_9PEZI</name>
<dbReference type="AlphaFoldDB" id="A0AAN7VMS5"/>
<gene>
    <name evidence="1" type="ORF">LTR97_009551</name>
</gene>
<accession>A0AAN7VMS5</accession>
<comment type="caution">
    <text evidence="1">The sequence shown here is derived from an EMBL/GenBank/DDBJ whole genome shotgun (WGS) entry which is preliminary data.</text>
</comment>
<proteinExistence type="predicted"/>
<evidence type="ECO:0000313" key="1">
    <source>
        <dbReference type="EMBL" id="KAK5693934.1"/>
    </source>
</evidence>
<protein>
    <recommendedName>
        <fullName evidence="3">BTB domain-containing protein</fullName>
    </recommendedName>
</protein>
<reference evidence="1" key="1">
    <citation type="submission" date="2023-08" db="EMBL/GenBank/DDBJ databases">
        <title>Black Yeasts Isolated from many extreme environments.</title>
        <authorList>
            <person name="Coleine C."/>
            <person name="Stajich J.E."/>
            <person name="Selbmann L."/>
        </authorList>
    </citation>
    <scope>NUCLEOTIDE SEQUENCE</scope>
    <source>
        <strain evidence="1">CCFEE 5810</strain>
    </source>
</reference>
<dbReference type="EMBL" id="JAVRQU010000016">
    <property type="protein sequence ID" value="KAK5693934.1"/>
    <property type="molecule type" value="Genomic_DNA"/>
</dbReference>
<evidence type="ECO:0008006" key="3">
    <source>
        <dbReference type="Google" id="ProtNLM"/>
    </source>
</evidence>